<evidence type="ECO:0000313" key="3">
    <source>
        <dbReference type="Proteomes" id="UP000745764"/>
    </source>
</evidence>
<dbReference type="PANTHER" id="PTHR47643">
    <property type="entry name" value="TPR DOMAIN PROTEIN (AFU_ORTHOLOGUE AFUA_5G12710)"/>
    <property type="match status" value="1"/>
</dbReference>
<protein>
    <recommendedName>
        <fullName evidence="1">SET domain-containing protein</fullName>
    </recommendedName>
</protein>
<dbReference type="Gene3D" id="2.170.270.10">
    <property type="entry name" value="SET domain"/>
    <property type="match status" value="1"/>
</dbReference>
<dbReference type="SMART" id="SM00317">
    <property type="entry name" value="SET"/>
    <property type="match status" value="1"/>
</dbReference>
<organism evidence="2 3">
    <name type="scientific">Aureobasidium uvarum</name>
    <dbReference type="NCBI Taxonomy" id="2773716"/>
    <lineage>
        <taxon>Eukaryota</taxon>
        <taxon>Fungi</taxon>
        <taxon>Dikarya</taxon>
        <taxon>Ascomycota</taxon>
        <taxon>Pezizomycotina</taxon>
        <taxon>Dothideomycetes</taxon>
        <taxon>Dothideomycetidae</taxon>
        <taxon>Dothideales</taxon>
        <taxon>Saccotheciaceae</taxon>
        <taxon>Aureobasidium</taxon>
    </lineage>
</organism>
<dbReference type="Proteomes" id="UP000745764">
    <property type="component" value="Unassembled WGS sequence"/>
</dbReference>
<comment type="caution">
    <text evidence="2">The sequence shown here is derived from an EMBL/GenBank/DDBJ whole genome shotgun (WGS) entry which is preliminary data.</text>
</comment>
<dbReference type="PROSITE" id="PS50280">
    <property type="entry name" value="SET"/>
    <property type="match status" value="1"/>
</dbReference>
<name>A0A9N8KRS3_9PEZI</name>
<dbReference type="AlphaFoldDB" id="A0A9N8KRS3"/>
<dbReference type="SUPFAM" id="SSF82199">
    <property type="entry name" value="SET domain"/>
    <property type="match status" value="1"/>
</dbReference>
<dbReference type="PANTHER" id="PTHR47643:SF2">
    <property type="entry name" value="TPR DOMAIN PROTEIN (AFU_ORTHOLOGUE AFUA_5G12710)"/>
    <property type="match status" value="1"/>
</dbReference>
<evidence type="ECO:0000259" key="1">
    <source>
        <dbReference type="PROSITE" id="PS50280"/>
    </source>
</evidence>
<dbReference type="InterPro" id="IPR001214">
    <property type="entry name" value="SET_dom"/>
</dbReference>
<keyword evidence="3" id="KW-1185">Reference proteome</keyword>
<dbReference type="EMBL" id="CAINUL010000015">
    <property type="protein sequence ID" value="CAD0112502.1"/>
    <property type="molecule type" value="Genomic_DNA"/>
</dbReference>
<sequence length="556" mass="62521">MQPLADLKVIRFNNLRLQCKNPGTVLIVRAIGQPSRPEPLLPILNVIEDDTGEAIHIEVYFPITSPPTDILSSGNILAIKTPQFEMGSYGPVIKVVHPSDILALESSHELVHETFVDLSGLSVKSVWDWKDEAEAALEKRDYKKTINSCSNTLGQSSDPEDAVDLLEICNETRRWLREERDGVYDFAAMAKEQIPINHASFTNLTEIRTSSGRGRGLFAKVDIPRGGLVLCEKAFGSAEVAKTVETTRNNAYAGDDRGAQLWLDLVQKACTNSCHARRLLGLYAGPTYSTQTNVPFVDGRLVINVYQIKAIMSCNTFAYQTLEGSGNSLFIQASHANHSCIDNTYRSFTGDMVVLRAVNEIAAGTELTTSYWPAGLEEPNRHEALFQNWNFVCECKICESELQCGEDWEEIFKRVRKLLKKNYSNKKEYITKIEELVKRSESVYPCHLFKDLPRIAMQDLQSKLLELWVDLNDGEKIREHATALLREYGFRIEIADNNPRVQLKGPNGLLHAPVVKALYQPGRVSTDEDRKEYFALSKNMWLTMNGTSEGWKALVA</sequence>
<dbReference type="InterPro" id="IPR046341">
    <property type="entry name" value="SET_dom_sf"/>
</dbReference>
<proteinExistence type="predicted"/>
<dbReference type="InterPro" id="IPR053209">
    <property type="entry name" value="Gramillin-biosynth_MTr"/>
</dbReference>
<feature type="domain" description="SET" evidence="1">
    <location>
        <begin position="203"/>
        <end position="372"/>
    </location>
</feature>
<dbReference type="Pfam" id="PF00856">
    <property type="entry name" value="SET"/>
    <property type="match status" value="1"/>
</dbReference>
<accession>A0A9N8KRS3</accession>
<reference evidence="2" key="1">
    <citation type="submission" date="2020-06" db="EMBL/GenBank/DDBJ databases">
        <authorList>
            <person name="Onetto C."/>
        </authorList>
    </citation>
    <scope>NUCLEOTIDE SEQUENCE</scope>
</reference>
<dbReference type="OrthoDB" id="438641at2759"/>
<evidence type="ECO:0000313" key="2">
    <source>
        <dbReference type="EMBL" id="CAD0112502.1"/>
    </source>
</evidence>
<gene>
    <name evidence="2" type="ORF">AWRI4620_LOCUS6757</name>
</gene>